<feature type="chain" id="PRO_5047055635" evidence="1">
    <location>
        <begin position="26"/>
        <end position="167"/>
    </location>
</feature>
<evidence type="ECO:0000256" key="1">
    <source>
        <dbReference type="SAM" id="SignalP"/>
    </source>
</evidence>
<dbReference type="Proteomes" id="UP001139646">
    <property type="component" value="Unassembled WGS sequence"/>
</dbReference>
<name>A0ABS9X767_9GAMM</name>
<dbReference type="RefSeq" id="WP_242288961.1">
    <property type="nucleotide sequence ID" value="NZ_JAKKSL010000007.1"/>
</dbReference>
<keyword evidence="3" id="KW-1185">Reference proteome</keyword>
<evidence type="ECO:0000313" key="3">
    <source>
        <dbReference type="Proteomes" id="UP001139646"/>
    </source>
</evidence>
<evidence type="ECO:0000313" key="2">
    <source>
        <dbReference type="EMBL" id="MCI2285930.1"/>
    </source>
</evidence>
<keyword evidence="1" id="KW-0732">Signal</keyword>
<protein>
    <submittedName>
        <fullName evidence="2">Uncharacterized protein</fullName>
    </submittedName>
</protein>
<feature type="signal peptide" evidence="1">
    <location>
        <begin position="1"/>
        <end position="25"/>
    </location>
</feature>
<proteinExistence type="predicted"/>
<accession>A0ABS9X767</accession>
<comment type="caution">
    <text evidence="2">The sequence shown here is derived from an EMBL/GenBank/DDBJ whole genome shotgun (WGS) entry which is preliminary data.</text>
</comment>
<organism evidence="2 3">
    <name type="scientific">Colwellia maritima</name>
    <dbReference type="NCBI Taxonomy" id="2912588"/>
    <lineage>
        <taxon>Bacteria</taxon>
        <taxon>Pseudomonadati</taxon>
        <taxon>Pseudomonadota</taxon>
        <taxon>Gammaproteobacteria</taxon>
        <taxon>Alteromonadales</taxon>
        <taxon>Colwelliaceae</taxon>
        <taxon>Colwellia</taxon>
    </lineage>
</organism>
<dbReference type="EMBL" id="JAKKSL010000007">
    <property type="protein sequence ID" value="MCI2285930.1"/>
    <property type="molecule type" value="Genomic_DNA"/>
</dbReference>
<sequence>MKISNTFKKVAALALIAATATTTLILTQPMPIDDVQPLITGKWLHNPGACIGKLPRNGFFDVSIFTTNPTEVVVNKIVLDEGRISELDSDQIEFAQEKIDTVFAICEKISQPKSTPTMFHYKHPLKEFSVIYYPEEDLLIQTNKSEVLLFQRLDSIDMSSLQVVDSI</sequence>
<reference evidence="2" key="1">
    <citation type="submission" date="2022-01" db="EMBL/GenBank/DDBJ databases">
        <title>Colwellia maritima, isolated from seawater.</title>
        <authorList>
            <person name="Kristyanto S."/>
            <person name="Jung J."/>
            <person name="Jeon C.O."/>
        </authorList>
    </citation>
    <scope>NUCLEOTIDE SEQUENCE</scope>
    <source>
        <strain evidence="2">MSW7</strain>
    </source>
</reference>
<gene>
    <name evidence="2" type="ORF">L3081_24195</name>
</gene>